<dbReference type="InterPro" id="IPR000182">
    <property type="entry name" value="GNAT_dom"/>
</dbReference>
<keyword evidence="3" id="KW-1185">Reference proteome</keyword>
<dbReference type="PROSITE" id="PS51186">
    <property type="entry name" value="GNAT"/>
    <property type="match status" value="1"/>
</dbReference>
<evidence type="ECO:0000313" key="3">
    <source>
        <dbReference type="Proteomes" id="UP000005850"/>
    </source>
</evidence>
<accession>A0A075R6N7</accession>
<dbReference type="Pfam" id="PF00583">
    <property type="entry name" value="Acetyltransf_1"/>
    <property type="match status" value="1"/>
</dbReference>
<dbReference type="eggNOG" id="COG0456">
    <property type="taxonomic scope" value="Bacteria"/>
</dbReference>
<dbReference type="SUPFAM" id="SSF55729">
    <property type="entry name" value="Acyl-CoA N-acyltransferases (Nat)"/>
    <property type="match status" value="1"/>
</dbReference>
<dbReference type="Proteomes" id="UP000005850">
    <property type="component" value="Chromosome"/>
</dbReference>
<dbReference type="InterPro" id="IPR016181">
    <property type="entry name" value="Acyl_CoA_acyltransferase"/>
</dbReference>
<organism evidence="2 3">
    <name type="scientific">Brevibacillus laterosporus LMG 15441</name>
    <dbReference type="NCBI Taxonomy" id="1042163"/>
    <lineage>
        <taxon>Bacteria</taxon>
        <taxon>Bacillati</taxon>
        <taxon>Bacillota</taxon>
        <taxon>Bacilli</taxon>
        <taxon>Bacillales</taxon>
        <taxon>Paenibacillaceae</taxon>
        <taxon>Brevibacillus</taxon>
    </lineage>
</organism>
<dbReference type="Gene3D" id="3.40.630.30">
    <property type="match status" value="1"/>
</dbReference>
<evidence type="ECO:0000259" key="1">
    <source>
        <dbReference type="PROSITE" id="PS51186"/>
    </source>
</evidence>
<dbReference type="EC" id="2.3.1.-" evidence="2"/>
<gene>
    <name evidence="2" type="primary">yvbK_2</name>
    <name evidence="2" type="ORF">BRLA_c032020</name>
</gene>
<keyword evidence="2" id="KW-0012">Acyltransferase</keyword>
<sequence>MSEEVTVVLVPMEERDKGEYDRLLLEADESEEMIARYKHRGDMYAAYTEERLLGIAILLPCTEEMVEIKNIAVCRGEQGKGYGKQFISCLEEKAKEGNYKVMVVGTANSSLDNLAFYQKVGFRITGIKADFFLQYPYPIWENGIRALDMVILKKNL</sequence>
<dbReference type="RefSeq" id="WP_003337024.1">
    <property type="nucleotide sequence ID" value="NZ_CP007806.1"/>
</dbReference>
<dbReference type="AlphaFoldDB" id="A0A075R6N7"/>
<protein>
    <submittedName>
        <fullName evidence="2">Putative N-acetyltransferase YvbK</fullName>
        <ecNumber evidence="2">2.3.1.-</ecNumber>
    </submittedName>
</protein>
<name>A0A075R6N7_BRELA</name>
<dbReference type="KEGG" id="blr:BRLA_c032020"/>
<proteinExistence type="predicted"/>
<dbReference type="EMBL" id="CP007806">
    <property type="protein sequence ID" value="AIG27514.1"/>
    <property type="molecule type" value="Genomic_DNA"/>
</dbReference>
<dbReference type="GO" id="GO:0016747">
    <property type="term" value="F:acyltransferase activity, transferring groups other than amino-acyl groups"/>
    <property type="evidence" value="ECO:0007669"/>
    <property type="project" value="InterPro"/>
</dbReference>
<feature type="domain" description="N-acetyltransferase" evidence="1">
    <location>
        <begin position="1"/>
        <end position="156"/>
    </location>
</feature>
<dbReference type="HOGENOM" id="CLU_108859_1_0_9"/>
<keyword evidence="2" id="KW-0808">Transferase</keyword>
<reference evidence="2 3" key="1">
    <citation type="journal article" date="2011" name="J. Bacteriol.">
        <title>Genome sequence of Brevibacillus laterosporus LMG 15441, a pathogen of invertebrates.</title>
        <authorList>
            <person name="Djukic M."/>
            <person name="Poehlein A."/>
            <person name="Thurmer A."/>
            <person name="Daniel R."/>
        </authorList>
    </citation>
    <scope>NUCLEOTIDE SEQUENCE [LARGE SCALE GENOMIC DNA]</scope>
    <source>
        <strain evidence="2 3">LMG 15441</strain>
    </source>
</reference>
<dbReference type="CDD" id="cd04301">
    <property type="entry name" value="NAT_SF"/>
    <property type="match status" value="1"/>
</dbReference>
<evidence type="ECO:0000313" key="2">
    <source>
        <dbReference type="EMBL" id="AIG27514.1"/>
    </source>
</evidence>